<protein>
    <submittedName>
        <fullName evidence="1">Uncharacterized protein</fullName>
    </submittedName>
</protein>
<reference evidence="1 2" key="1">
    <citation type="journal article" date="2021" name="Hortic Res">
        <title>High-quality reference genome and annotation aids understanding of berry development for evergreen blueberry (Vaccinium darrowii).</title>
        <authorList>
            <person name="Yu J."/>
            <person name="Hulse-Kemp A.M."/>
            <person name="Babiker E."/>
            <person name="Staton M."/>
        </authorList>
    </citation>
    <scope>NUCLEOTIDE SEQUENCE [LARGE SCALE GENOMIC DNA]</scope>
    <source>
        <strain evidence="2">cv. NJ 8807/NJ 8810</strain>
        <tissue evidence="1">Young leaf</tissue>
    </source>
</reference>
<dbReference type="EMBL" id="CM037158">
    <property type="protein sequence ID" value="KAH7852971.1"/>
    <property type="molecule type" value="Genomic_DNA"/>
</dbReference>
<dbReference type="Proteomes" id="UP000828048">
    <property type="component" value="Chromosome 8"/>
</dbReference>
<accession>A0ACB7YH69</accession>
<evidence type="ECO:0000313" key="1">
    <source>
        <dbReference type="EMBL" id="KAH7852971.1"/>
    </source>
</evidence>
<keyword evidence="2" id="KW-1185">Reference proteome</keyword>
<evidence type="ECO:0000313" key="2">
    <source>
        <dbReference type="Proteomes" id="UP000828048"/>
    </source>
</evidence>
<comment type="caution">
    <text evidence="1">The sequence shown here is derived from an EMBL/GenBank/DDBJ whole genome shotgun (WGS) entry which is preliminary data.</text>
</comment>
<gene>
    <name evidence="1" type="ORF">Vadar_031607</name>
</gene>
<name>A0ACB7YH69_9ERIC</name>
<organism evidence="1 2">
    <name type="scientific">Vaccinium darrowii</name>
    <dbReference type="NCBI Taxonomy" id="229202"/>
    <lineage>
        <taxon>Eukaryota</taxon>
        <taxon>Viridiplantae</taxon>
        <taxon>Streptophyta</taxon>
        <taxon>Embryophyta</taxon>
        <taxon>Tracheophyta</taxon>
        <taxon>Spermatophyta</taxon>
        <taxon>Magnoliopsida</taxon>
        <taxon>eudicotyledons</taxon>
        <taxon>Gunneridae</taxon>
        <taxon>Pentapetalae</taxon>
        <taxon>asterids</taxon>
        <taxon>Ericales</taxon>
        <taxon>Ericaceae</taxon>
        <taxon>Vaccinioideae</taxon>
        <taxon>Vaccinieae</taxon>
        <taxon>Vaccinium</taxon>
    </lineage>
</organism>
<sequence length="125" mass="14272">MASLLQKLIKKQSSKLITATFTKQPLPNLIPPLLTHLHQDPNITNMTPFKTGDSIPPNSTPIFPSFPYGFCVNPIYSTGFVPSDVDDVVSDEGETIWADSVKKKRKRKMNKHKLKKLRKRLRRRT</sequence>
<proteinExistence type="predicted"/>